<organism evidence="4 5">
    <name type="scientific">Coniella lustricola</name>
    <dbReference type="NCBI Taxonomy" id="2025994"/>
    <lineage>
        <taxon>Eukaryota</taxon>
        <taxon>Fungi</taxon>
        <taxon>Dikarya</taxon>
        <taxon>Ascomycota</taxon>
        <taxon>Pezizomycotina</taxon>
        <taxon>Sordariomycetes</taxon>
        <taxon>Sordariomycetidae</taxon>
        <taxon>Diaporthales</taxon>
        <taxon>Schizoparmaceae</taxon>
        <taxon>Coniella</taxon>
    </lineage>
</organism>
<sequence>MGSRHTRCSHETQQYVMVMGGDGLVGLYYATDPPGILGDDFDIFSAPNGTHYILTDVNPAFSAVDAHNMSTWSVYIQQLAPNLTTTVASTTTEIRPPPMMATATSSSNHKNILLLIADDLGRDLLSSYGNPGPLQTRHLDALAASGTRFDLAFASTAACSGSRTTLYTGLHTHNNGCYGLVHDKNGFQTHPDIETAPRLFNHLGYRTAILGKVHTTLVVFLSDNGPPFLNSKTTLYDAGVRLPLLVRMPGQIQSRPPSQSQTQTQTRAPAGLVIDQHMVSWVDVLPSLLDWAGHADRQPDQCVALSTAGLRAPWAAHTRPV</sequence>
<protein>
    <submittedName>
        <fullName evidence="4">Alkaline-phosphatase-like protein</fullName>
    </submittedName>
</protein>
<evidence type="ECO:0000259" key="3">
    <source>
        <dbReference type="Pfam" id="PF00884"/>
    </source>
</evidence>
<keyword evidence="2" id="KW-0378">Hydrolase</keyword>
<proteinExistence type="inferred from homology"/>
<dbReference type="PANTHER" id="PTHR42693">
    <property type="entry name" value="ARYLSULFATASE FAMILY MEMBER"/>
    <property type="match status" value="1"/>
</dbReference>
<evidence type="ECO:0000313" key="4">
    <source>
        <dbReference type="EMBL" id="PSR78134.1"/>
    </source>
</evidence>
<dbReference type="InParanoid" id="A0A2T2ZW09"/>
<dbReference type="AlphaFoldDB" id="A0A2T2ZW09"/>
<dbReference type="OrthoDB" id="103349at2759"/>
<feature type="domain" description="Sulfatase N-terminal" evidence="3">
    <location>
        <begin position="110"/>
        <end position="216"/>
    </location>
</feature>
<evidence type="ECO:0000256" key="1">
    <source>
        <dbReference type="ARBA" id="ARBA00008779"/>
    </source>
</evidence>
<evidence type="ECO:0000313" key="5">
    <source>
        <dbReference type="Proteomes" id="UP000241462"/>
    </source>
</evidence>
<dbReference type="STRING" id="2025994.A0A2T2ZW09"/>
<dbReference type="InterPro" id="IPR000917">
    <property type="entry name" value="Sulfatase_N"/>
</dbReference>
<accession>A0A2T2ZW09</accession>
<gene>
    <name evidence="4" type="ORF">BD289DRAFT_486171</name>
</gene>
<dbReference type="InterPro" id="IPR050738">
    <property type="entry name" value="Sulfatase"/>
</dbReference>
<dbReference type="Pfam" id="PF00884">
    <property type="entry name" value="Sulfatase"/>
    <property type="match status" value="1"/>
</dbReference>
<name>A0A2T2ZW09_9PEZI</name>
<dbReference type="EMBL" id="KZ678619">
    <property type="protein sequence ID" value="PSR78134.1"/>
    <property type="molecule type" value="Genomic_DNA"/>
</dbReference>
<reference evidence="4 5" key="1">
    <citation type="journal article" date="2018" name="Mycol. Prog.">
        <title>Coniella lustricola, a new species from submerged detritus.</title>
        <authorList>
            <person name="Raudabaugh D.B."/>
            <person name="Iturriaga T."/>
            <person name="Carver A."/>
            <person name="Mondo S."/>
            <person name="Pangilinan J."/>
            <person name="Lipzen A."/>
            <person name="He G."/>
            <person name="Amirebrahimi M."/>
            <person name="Grigoriev I.V."/>
            <person name="Miller A.N."/>
        </authorList>
    </citation>
    <scope>NUCLEOTIDE SEQUENCE [LARGE SCALE GENOMIC DNA]</scope>
    <source>
        <strain evidence="4 5">B22-T-1</strain>
    </source>
</reference>
<dbReference type="GO" id="GO:0004065">
    <property type="term" value="F:arylsulfatase activity"/>
    <property type="evidence" value="ECO:0007669"/>
    <property type="project" value="TreeGrafter"/>
</dbReference>
<dbReference type="SUPFAM" id="SSF53649">
    <property type="entry name" value="Alkaline phosphatase-like"/>
    <property type="match status" value="1"/>
</dbReference>
<dbReference type="Gene3D" id="3.40.720.10">
    <property type="entry name" value="Alkaline Phosphatase, subunit A"/>
    <property type="match status" value="2"/>
</dbReference>
<evidence type="ECO:0000256" key="2">
    <source>
        <dbReference type="ARBA" id="ARBA00022801"/>
    </source>
</evidence>
<dbReference type="Proteomes" id="UP000241462">
    <property type="component" value="Unassembled WGS sequence"/>
</dbReference>
<keyword evidence="5" id="KW-1185">Reference proteome</keyword>
<dbReference type="PANTHER" id="PTHR42693:SF53">
    <property type="entry name" value="ENDO-4-O-SULFATASE"/>
    <property type="match status" value="1"/>
</dbReference>
<dbReference type="InterPro" id="IPR017850">
    <property type="entry name" value="Alkaline_phosphatase_core_sf"/>
</dbReference>
<comment type="similarity">
    <text evidence="1">Belongs to the sulfatase family.</text>
</comment>